<feature type="transmembrane region" description="Helical" evidence="9">
    <location>
        <begin position="191"/>
        <end position="210"/>
    </location>
</feature>
<dbReference type="EC" id="2.7.13.3" evidence="2"/>
<keyword evidence="9" id="KW-0472">Membrane</keyword>
<keyword evidence="9" id="KW-0812">Transmembrane</keyword>
<dbReference type="KEGG" id="gyu:FE374_15325"/>
<evidence type="ECO:0000313" key="11">
    <source>
        <dbReference type="EMBL" id="QDC25800.1"/>
    </source>
</evidence>
<dbReference type="Proteomes" id="UP000314616">
    <property type="component" value="Chromosome"/>
</dbReference>
<keyword evidence="4" id="KW-0808">Transferase</keyword>
<dbReference type="InterPro" id="IPR050482">
    <property type="entry name" value="Sensor_HK_TwoCompSys"/>
</dbReference>
<dbReference type="InterPro" id="IPR036890">
    <property type="entry name" value="HATPase_C_sf"/>
</dbReference>
<evidence type="ECO:0000313" key="12">
    <source>
        <dbReference type="Proteomes" id="UP000314616"/>
    </source>
</evidence>
<dbReference type="RefSeq" id="WP_139930049.1">
    <property type="nucleotide sequence ID" value="NZ_CP040915.1"/>
</dbReference>
<dbReference type="PANTHER" id="PTHR24421:SF10">
    <property type="entry name" value="NITRATE_NITRITE SENSOR PROTEIN NARQ"/>
    <property type="match status" value="1"/>
</dbReference>
<dbReference type="GO" id="GO:0000155">
    <property type="term" value="F:phosphorelay sensor kinase activity"/>
    <property type="evidence" value="ECO:0007669"/>
    <property type="project" value="InterPro"/>
</dbReference>
<dbReference type="Gene3D" id="3.30.565.10">
    <property type="entry name" value="Histidine kinase-like ATPase, C-terminal domain"/>
    <property type="match status" value="1"/>
</dbReference>
<keyword evidence="3" id="KW-0597">Phosphoprotein</keyword>
<dbReference type="Gene3D" id="1.20.5.1930">
    <property type="match status" value="1"/>
</dbReference>
<feature type="transmembrane region" description="Helical" evidence="9">
    <location>
        <begin position="33"/>
        <end position="55"/>
    </location>
</feature>
<evidence type="ECO:0000256" key="2">
    <source>
        <dbReference type="ARBA" id="ARBA00012438"/>
    </source>
</evidence>
<gene>
    <name evidence="11" type="ORF">FE374_15325</name>
</gene>
<dbReference type="InterPro" id="IPR011712">
    <property type="entry name" value="Sig_transdc_His_kin_sub3_dim/P"/>
</dbReference>
<dbReference type="Pfam" id="PF07730">
    <property type="entry name" value="HisKA_3"/>
    <property type="match status" value="1"/>
</dbReference>
<dbReference type="GO" id="GO:0005524">
    <property type="term" value="F:ATP binding"/>
    <property type="evidence" value="ECO:0007669"/>
    <property type="project" value="UniProtKB-KW"/>
</dbReference>
<dbReference type="CDD" id="cd16917">
    <property type="entry name" value="HATPase_UhpB-NarQ-NarX-like"/>
    <property type="match status" value="1"/>
</dbReference>
<evidence type="ECO:0000256" key="1">
    <source>
        <dbReference type="ARBA" id="ARBA00000085"/>
    </source>
</evidence>
<feature type="transmembrane region" description="Helical" evidence="9">
    <location>
        <begin position="262"/>
        <end position="280"/>
    </location>
</feature>
<dbReference type="AlphaFoldDB" id="A0A5B8C6V2"/>
<keyword evidence="6" id="KW-0418">Kinase</keyword>
<proteinExistence type="predicted"/>
<evidence type="ECO:0000256" key="7">
    <source>
        <dbReference type="ARBA" id="ARBA00022840"/>
    </source>
</evidence>
<evidence type="ECO:0000256" key="9">
    <source>
        <dbReference type="SAM" id="Phobius"/>
    </source>
</evidence>
<dbReference type="EMBL" id="CP040915">
    <property type="protein sequence ID" value="QDC25800.1"/>
    <property type="molecule type" value="Genomic_DNA"/>
</dbReference>
<keyword evidence="8" id="KW-0902">Two-component regulatory system</keyword>
<comment type="catalytic activity">
    <reaction evidence="1">
        <text>ATP + protein L-histidine = ADP + protein N-phospho-L-histidine.</text>
        <dbReference type="EC" id="2.7.13.3"/>
    </reaction>
</comment>
<dbReference type="SUPFAM" id="SSF55874">
    <property type="entry name" value="ATPase domain of HSP90 chaperone/DNA topoisomerase II/histidine kinase"/>
    <property type="match status" value="1"/>
</dbReference>
<dbReference type="OrthoDB" id="227596at2"/>
<feature type="transmembrane region" description="Helical" evidence="9">
    <location>
        <begin position="286"/>
        <end position="307"/>
    </location>
</feature>
<keyword evidence="5" id="KW-0547">Nucleotide-binding</keyword>
<feature type="transmembrane region" description="Helical" evidence="9">
    <location>
        <begin position="240"/>
        <end position="257"/>
    </location>
</feature>
<evidence type="ECO:0000256" key="3">
    <source>
        <dbReference type="ARBA" id="ARBA00022553"/>
    </source>
</evidence>
<sequence>MRALRRENLGILMGAVLIGALTGALLRGTVADALFVSCLALGVLLALRHLVGAVLRWRAARARAVEVSALEPGAVARAAVREERGRLGADIQAVVRAAMVEMRDAARRAVQLWDADPVADLRRIQRAGSSATSELRRMLGLLREPPEPVPVTASGRGGARIRRQDVLLAALAAADVLAEAVIAHRMAWPEAVYVTPVAVVLTVLAALTVLGRTLAPGASTLLLAVLHATGTLLGHPVIEGAWMLVTVGALGWACGAWERRLVWALAGPAALVLALVHKHAQYRPENLFIALVILGVALFSGFMVRVVRSRADHARRVTGAREAALGAASTAAVRAERLTVARELHDLVSGAVGVMVMQAGAAEMLLATDRAAARRALDVVLTTCAHTLAELDRFLAAEDGFRGAVGHDLTDLRGLVDRMRLAGLAVDLTVTGDTAAVIPTVYRVVQESLLNTLRHAPGARASAELAVAGGTVRVVVVDDGPGPGTDTPRGFGLVGLAERVQHDGGALITGAGPDGTGFRVEVELPLPAGAAPPVPGAGRALTGTGTP</sequence>
<dbReference type="GO" id="GO:0046983">
    <property type="term" value="F:protein dimerization activity"/>
    <property type="evidence" value="ECO:0007669"/>
    <property type="project" value="InterPro"/>
</dbReference>
<keyword evidence="9" id="KW-1133">Transmembrane helix</keyword>
<reference evidence="11 12" key="1">
    <citation type="submission" date="2019-05" db="EMBL/GenBank/DDBJ databases">
        <title>Georgenia *** sp. nov., and Georgenia *** sp. nov., isolated from the intestinal contents of plateau pika (Ochotona curzoniae) in the Qinghai-Tibet plateau of China.</title>
        <authorList>
            <person name="Tian Z."/>
        </authorList>
    </citation>
    <scope>NUCLEOTIDE SEQUENCE [LARGE SCALE GENOMIC DNA]</scope>
    <source>
        <strain evidence="11 12">Z443</strain>
    </source>
</reference>
<feature type="transmembrane region" description="Helical" evidence="9">
    <location>
        <begin position="9"/>
        <end position="27"/>
    </location>
</feature>
<evidence type="ECO:0000256" key="5">
    <source>
        <dbReference type="ARBA" id="ARBA00022741"/>
    </source>
</evidence>
<protein>
    <recommendedName>
        <fullName evidence="2">histidine kinase</fullName>
        <ecNumber evidence="2">2.7.13.3</ecNumber>
    </recommendedName>
</protein>
<dbReference type="GO" id="GO:0016020">
    <property type="term" value="C:membrane"/>
    <property type="evidence" value="ECO:0007669"/>
    <property type="project" value="InterPro"/>
</dbReference>
<keyword evidence="7" id="KW-0067">ATP-binding</keyword>
<accession>A0A5B8C6V2</accession>
<evidence type="ECO:0000256" key="6">
    <source>
        <dbReference type="ARBA" id="ARBA00022777"/>
    </source>
</evidence>
<evidence type="ECO:0000259" key="10">
    <source>
        <dbReference type="Pfam" id="PF07730"/>
    </source>
</evidence>
<dbReference type="PANTHER" id="PTHR24421">
    <property type="entry name" value="NITRATE/NITRITE SENSOR PROTEIN NARX-RELATED"/>
    <property type="match status" value="1"/>
</dbReference>
<evidence type="ECO:0000256" key="8">
    <source>
        <dbReference type="ARBA" id="ARBA00023012"/>
    </source>
</evidence>
<feature type="domain" description="Signal transduction histidine kinase subgroup 3 dimerisation and phosphoacceptor" evidence="10">
    <location>
        <begin position="336"/>
        <end position="395"/>
    </location>
</feature>
<name>A0A5B8C6V2_9MICO</name>
<organism evidence="11 12">
    <name type="scientific">Georgenia yuyongxinii</name>
    <dbReference type="NCBI Taxonomy" id="2589797"/>
    <lineage>
        <taxon>Bacteria</taxon>
        <taxon>Bacillati</taxon>
        <taxon>Actinomycetota</taxon>
        <taxon>Actinomycetes</taxon>
        <taxon>Micrococcales</taxon>
        <taxon>Bogoriellaceae</taxon>
        <taxon>Georgenia</taxon>
    </lineage>
</organism>
<evidence type="ECO:0000256" key="4">
    <source>
        <dbReference type="ARBA" id="ARBA00022679"/>
    </source>
</evidence>